<dbReference type="PANTHER" id="PTHR30255:SF2">
    <property type="entry name" value="SINGLE-STRANDED-DNA-SPECIFIC EXONUCLEASE RECJ"/>
    <property type="match status" value="1"/>
</dbReference>
<dbReference type="SUPFAM" id="SSF64182">
    <property type="entry name" value="DHH phosphoesterases"/>
    <property type="match status" value="1"/>
</dbReference>
<reference evidence="2" key="1">
    <citation type="submission" date="2018-05" db="EMBL/GenBank/DDBJ databases">
        <authorList>
            <person name="Lanie J.A."/>
            <person name="Ng W.-L."/>
            <person name="Kazmierczak K.M."/>
            <person name="Andrzejewski T.M."/>
            <person name="Davidsen T.M."/>
            <person name="Wayne K.J."/>
            <person name="Tettelin H."/>
            <person name="Glass J.I."/>
            <person name="Rusch D."/>
            <person name="Podicherti R."/>
            <person name="Tsui H.-C.T."/>
            <person name="Winkler M.E."/>
        </authorList>
    </citation>
    <scope>NUCLEOTIDE SEQUENCE</scope>
</reference>
<dbReference type="PANTHER" id="PTHR30255">
    <property type="entry name" value="SINGLE-STRANDED-DNA-SPECIFIC EXONUCLEASE RECJ"/>
    <property type="match status" value="1"/>
</dbReference>
<dbReference type="InterPro" id="IPR001667">
    <property type="entry name" value="DDH_dom"/>
</dbReference>
<proteinExistence type="predicted"/>
<feature type="domain" description="DDH" evidence="1">
    <location>
        <begin position="84"/>
        <end position="241"/>
    </location>
</feature>
<dbReference type="GO" id="GO:0004527">
    <property type="term" value="F:exonuclease activity"/>
    <property type="evidence" value="ECO:0007669"/>
    <property type="project" value="UniProtKB-KW"/>
</dbReference>
<protein>
    <recommendedName>
        <fullName evidence="1">DDH domain-containing protein</fullName>
    </recommendedName>
</protein>
<sequence>MRSLLNKRWILRNPALEMADKISLSLDILPIVARLLINRRVEGVDEAGMFVKAELSSLHDPFLINGMDFAVDRILIAIKNKELIRLFCDYDVDGVTSAAFLTHFFRDIGVTVDYYLPERMKEGYGLNEDAVRSIRKEGASLMITADCGITAVREVDLAHSLGLDVIITDHHQVGSEGLPKAVAVLNPHRSNCDYPYKFLSGVGLAFKLALAVRTALHKKAGWSKDSLPNMKRHLDLVALGTIADVAPLTGENHILVRHGLDVLAKTDKAGLVALKAVSDLDGSINARSVGFALGPRLNAAGRLGKADRGFHLLTSMDLKKAKELAQELNIINQERKDIQELVQDEA</sequence>
<evidence type="ECO:0000313" key="2">
    <source>
        <dbReference type="EMBL" id="SVC34130.1"/>
    </source>
</evidence>
<dbReference type="Pfam" id="PF01368">
    <property type="entry name" value="DHH"/>
    <property type="match status" value="1"/>
</dbReference>
<dbReference type="InterPro" id="IPR051673">
    <property type="entry name" value="SSDNA_exonuclease_RecJ"/>
</dbReference>
<dbReference type="InterPro" id="IPR038763">
    <property type="entry name" value="DHH_sf"/>
</dbReference>
<evidence type="ECO:0000259" key="1">
    <source>
        <dbReference type="Pfam" id="PF01368"/>
    </source>
</evidence>
<accession>A0A382LBU1</accession>
<dbReference type="AlphaFoldDB" id="A0A382LBU1"/>
<name>A0A382LBU1_9ZZZZ</name>
<organism evidence="2">
    <name type="scientific">marine metagenome</name>
    <dbReference type="NCBI Taxonomy" id="408172"/>
    <lineage>
        <taxon>unclassified sequences</taxon>
        <taxon>metagenomes</taxon>
        <taxon>ecological metagenomes</taxon>
    </lineage>
</organism>
<dbReference type="Gene3D" id="3.90.1640.30">
    <property type="match status" value="1"/>
</dbReference>
<feature type="non-terminal residue" evidence="2">
    <location>
        <position position="346"/>
    </location>
</feature>
<dbReference type="EMBL" id="UINC01086040">
    <property type="protein sequence ID" value="SVC34130.1"/>
    <property type="molecule type" value="Genomic_DNA"/>
</dbReference>
<gene>
    <name evidence="2" type="ORF">METZ01_LOCUS286984</name>
</gene>